<dbReference type="GO" id="GO:0005524">
    <property type="term" value="F:ATP binding"/>
    <property type="evidence" value="ECO:0007669"/>
    <property type="project" value="InterPro"/>
</dbReference>
<dbReference type="InterPro" id="IPR000330">
    <property type="entry name" value="SNF2_N"/>
</dbReference>
<evidence type="ECO:0000313" key="6">
    <source>
        <dbReference type="EMBL" id="KNZ50346.1"/>
    </source>
</evidence>
<keyword evidence="7" id="KW-1185">Reference proteome</keyword>
<dbReference type="STRING" id="27349.A0A0L6UPA0"/>
<feature type="domain" description="SNF2 N-terminal" evidence="5">
    <location>
        <begin position="254"/>
        <end position="340"/>
    </location>
</feature>
<gene>
    <name evidence="6" type="ORF">VP01_4478g1</name>
</gene>
<protein>
    <recommendedName>
        <fullName evidence="5">SNF2 N-terminal domain-containing protein</fullName>
    </recommendedName>
</protein>
<evidence type="ECO:0000256" key="4">
    <source>
        <dbReference type="SAM" id="Phobius"/>
    </source>
</evidence>
<organism evidence="6 7">
    <name type="scientific">Puccinia sorghi</name>
    <dbReference type="NCBI Taxonomy" id="27349"/>
    <lineage>
        <taxon>Eukaryota</taxon>
        <taxon>Fungi</taxon>
        <taxon>Dikarya</taxon>
        <taxon>Basidiomycota</taxon>
        <taxon>Pucciniomycotina</taxon>
        <taxon>Pucciniomycetes</taxon>
        <taxon>Pucciniales</taxon>
        <taxon>Pucciniaceae</taxon>
        <taxon>Puccinia</taxon>
    </lineage>
</organism>
<evidence type="ECO:0000256" key="1">
    <source>
        <dbReference type="ARBA" id="ARBA00022741"/>
    </source>
</evidence>
<keyword evidence="4" id="KW-0812">Transmembrane</keyword>
<reference evidence="6 7" key="1">
    <citation type="submission" date="2015-08" db="EMBL/GenBank/DDBJ databases">
        <title>Next Generation Sequencing and Analysis of the Genome of Puccinia sorghi L Schw, the Causal Agent of Maize Common Rust.</title>
        <authorList>
            <person name="Rochi L."/>
            <person name="Burguener G."/>
            <person name="Darino M."/>
            <person name="Turjanski A."/>
            <person name="Kreff E."/>
            <person name="Dieguez M.J."/>
            <person name="Sacco F."/>
        </authorList>
    </citation>
    <scope>NUCLEOTIDE SEQUENCE [LARGE SCALE GENOMIC DNA]</scope>
    <source>
        <strain evidence="6 7">RO10H11247</strain>
    </source>
</reference>
<dbReference type="EMBL" id="LAVV01009588">
    <property type="protein sequence ID" value="KNZ50346.1"/>
    <property type="molecule type" value="Genomic_DNA"/>
</dbReference>
<dbReference type="GO" id="GO:0017025">
    <property type="term" value="F:TBP-class protein binding"/>
    <property type="evidence" value="ECO:0007669"/>
    <property type="project" value="InterPro"/>
</dbReference>
<dbReference type="InterPro" id="IPR038718">
    <property type="entry name" value="SNF2-like_sf"/>
</dbReference>
<evidence type="ECO:0000256" key="2">
    <source>
        <dbReference type="ARBA" id="ARBA00022840"/>
    </source>
</evidence>
<proteinExistence type="predicted"/>
<dbReference type="VEuPathDB" id="FungiDB:VP01_4478g1"/>
<keyword evidence="4" id="KW-0472">Membrane</keyword>
<keyword evidence="4" id="KW-1133">Transmembrane helix</keyword>
<dbReference type="PANTHER" id="PTHR36498">
    <property type="entry name" value="TATA-BINDING PROTEIN-ASSOCIATED FACTOR 172"/>
    <property type="match status" value="1"/>
</dbReference>
<feature type="transmembrane region" description="Helical" evidence="4">
    <location>
        <begin position="23"/>
        <end position="52"/>
    </location>
</feature>
<name>A0A0L6UPA0_9BASI</name>
<evidence type="ECO:0000256" key="3">
    <source>
        <dbReference type="SAM" id="MobiDB-lite"/>
    </source>
</evidence>
<dbReference type="Pfam" id="PF00176">
    <property type="entry name" value="SNF2-rel_dom"/>
    <property type="match status" value="1"/>
</dbReference>
<sequence>MVTQLIEAFWTGLLSLRLTTDPYFLFCGTCVITGLVDVLSIKILAYIIFLVVPVLDWMSTHTFACFIKFMPLEAGVPDPPGFLPGMLEKRQSKCQFWSQLLGVRSKITTYPSRSRRISGNTNVMNSVGWLPWQNTSCMRSYVMVRVSPFEIHFKHRERAHLPALQPSPSTIHLPLVLCLLFALPHLPHTGHIKSACMPPTSNLWSMSMVHQNNCKPLVYVNGPPEQLLLLKKIKRHDIVILLQGTYHQKCEIPIVTSPPIQNDALELWSLFDFFNAWVLGHREIVSKQAKVLPFLLQRLKEDVLENLAPKIIQDNYCELLSIQKRLYEDFSNSQSKNDAEGLIKNSTPNKSSTQN</sequence>
<dbReference type="GO" id="GO:0016887">
    <property type="term" value="F:ATP hydrolysis activity"/>
    <property type="evidence" value="ECO:0007669"/>
    <property type="project" value="InterPro"/>
</dbReference>
<keyword evidence="1" id="KW-0547">Nucleotide-binding</keyword>
<accession>A0A0L6UPA0</accession>
<dbReference type="AlphaFoldDB" id="A0A0L6UPA0"/>
<comment type="caution">
    <text evidence="6">The sequence shown here is derived from an EMBL/GenBank/DDBJ whole genome shotgun (WGS) entry which is preliminary data.</text>
</comment>
<feature type="region of interest" description="Disordered" evidence="3">
    <location>
        <begin position="335"/>
        <end position="355"/>
    </location>
</feature>
<dbReference type="Gene3D" id="3.40.50.300">
    <property type="entry name" value="P-loop containing nucleotide triphosphate hydrolases"/>
    <property type="match status" value="1"/>
</dbReference>
<evidence type="ECO:0000259" key="5">
    <source>
        <dbReference type="Pfam" id="PF00176"/>
    </source>
</evidence>
<dbReference type="Gene3D" id="3.40.50.10810">
    <property type="entry name" value="Tandem AAA-ATPase domain"/>
    <property type="match status" value="1"/>
</dbReference>
<keyword evidence="2" id="KW-0067">ATP-binding</keyword>
<feature type="non-terminal residue" evidence="6">
    <location>
        <position position="355"/>
    </location>
</feature>
<dbReference type="GO" id="GO:0003677">
    <property type="term" value="F:DNA binding"/>
    <property type="evidence" value="ECO:0007669"/>
    <property type="project" value="InterPro"/>
</dbReference>
<dbReference type="PANTHER" id="PTHR36498:SF1">
    <property type="entry name" value="TATA-BINDING PROTEIN-ASSOCIATED FACTOR 172"/>
    <property type="match status" value="1"/>
</dbReference>
<feature type="compositionally biased region" description="Polar residues" evidence="3">
    <location>
        <begin position="344"/>
        <end position="355"/>
    </location>
</feature>
<dbReference type="InterPro" id="IPR027417">
    <property type="entry name" value="P-loop_NTPase"/>
</dbReference>
<dbReference type="Proteomes" id="UP000037035">
    <property type="component" value="Unassembled WGS sequence"/>
</dbReference>
<evidence type="ECO:0000313" key="7">
    <source>
        <dbReference type="Proteomes" id="UP000037035"/>
    </source>
</evidence>
<dbReference type="InterPro" id="IPR044972">
    <property type="entry name" value="Mot1"/>
</dbReference>
<dbReference type="OrthoDB" id="10252227at2759"/>